<dbReference type="GO" id="GO:0044718">
    <property type="term" value="P:siderophore transmembrane transport"/>
    <property type="evidence" value="ECO:0007669"/>
    <property type="project" value="TreeGrafter"/>
</dbReference>
<accession>A0A4U8TRG5</accession>
<evidence type="ECO:0000259" key="13">
    <source>
        <dbReference type="Pfam" id="PF07715"/>
    </source>
</evidence>
<evidence type="ECO:0000313" key="15">
    <source>
        <dbReference type="Proteomes" id="UP000029707"/>
    </source>
</evidence>
<evidence type="ECO:0000256" key="2">
    <source>
        <dbReference type="ARBA" id="ARBA00022448"/>
    </source>
</evidence>
<dbReference type="InterPro" id="IPR012910">
    <property type="entry name" value="Plug_dom"/>
</dbReference>
<dbReference type="Gene3D" id="2.40.170.20">
    <property type="entry name" value="TonB-dependent receptor, beta-barrel domain"/>
    <property type="match status" value="1"/>
</dbReference>
<dbReference type="Pfam" id="PF00593">
    <property type="entry name" value="TonB_dep_Rec_b-barrel"/>
    <property type="match status" value="1"/>
</dbReference>
<protein>
    <submittedName>
        <fullName evidence="14">TonB-dependent receptor</fullName>
    </submittedName>
</protein>
<dbReference type="STRING" id="425400.LS65_09515"/>
<keyword evidence="6 11" id="KW-0798">TonB box</keyword>
<sequence>MLTCLCELSVAEDVYDLGRIEITTSKKADTNATLGIITSKDIANTASNDVASALRYTPGVFYQPPAAGRGEPMLGIRGFSTIHIGLFIDGIPVHSIYDRQSDWSQFSSFGISEINVSKGYTSPIYGVNTLGGAVNIVTSKPKDKLEVSAKYGFVSNNENQAALSIGSNLGKVYYQLSYAYTDRDSLPLSAKFTPTQLQPTKDKVNSNYKNHTLRAKVGFEPNENHEYSLNLVYQKGEKGGMMNANDTSTNWWNWPNYDKITAYILGNSKFNDVLSLNSKLYYDSFDNKLQVIGSYNGSSISQTNWAGSSVSLTQPYTSVYDDFTLGLIETLNFDFDEYKNLKVGLNVRQDNHNNTLTRWTSNNSTFTRSDDKLKDISTSIFAEYAQTLNSIFRFAINGSYDRNDMLKVKIADVEDKTYSIYGWTLQGIGYASLNDYTTLHLNIGRKSKLLTLKERYSTMWGNRAPNPSLQNESAINYEVGVDFNYESTQISFATFYNDLNNMLLSVSAPDSSCIIGSECMRLENAKEGYSYGAEVSLKQGFLEDKINFGINYSYVERKATNTAGTSYGVDGSRILDYPNHIANATLVISPIKQIDLIGLATFQSKQYYSVGGSRNSPPTAYGQNNDIFLLDVKANYRPIEPLQLSLGAFNLLDKNYFYGSGYYMAGRRVMASVEYKF</sequence>
<keyword evidence="5" id="KW-0732">Signal</keyword>
<keyword evidence="4 10" id="KW-0812">Transmembrane</keyword>
<keyword evidence="7 10" id="KW-0472">Membrane</keyword>
<dbReference type="GO" id="GO:0015344">
    <property type="term" value="F:siderophore uptake transmembrane transporter activity"/>
    <property type="evidence" value="ECO:0007669"/>
    <property type="project" value="TreeGrafter"/>
</dbReference>
<proteinExistence type="inferred from homology"/>
<evidence type="ECO:0000313" key="14">
    <source>
        <dbReference type="EMBL" id="TLE03301.1"/>
    </source>
</evidence>
<evidence type="ECO:0000256" key="5">
    <source>
        <dbReference type="ARBA" id="ARBA00022729"/>
    </source>
</evidence>
<dbReference type="AlphaFoldDB" id="A0A4U8TRG5"/>
<dbReference type="Gene3D" id="2.170.130.10">
    <property type="entry name" value="TonB-dependent receptor, plug domain"/>
    <property type="match status" value="1"/>
</dbReference>
<dbReference type="Pfam" id="PF07715">
    <property type="entry name" value="Plug"/>
    <property type="match status" value="1"/>
</dbReference>
<gene>
    <name evidence="14" type="ORF">LS65_000575</name>
</gene>
<evidence type="ECO:0000256" key="10">
    <source>
        <dbReference type="PROSITE-ProRule" id="PRU01360"/>
    </source>
</evidence>
<dbReference type="InterPro" id="IPR036942">
    <property type="entry name" value="Beta-barrel_TonB_sf"/>
</dbReference>
<comment type="similarity">
    <text evidence="10 11">Belongs to the TonB-dependent receptor family.</text>
</comment>
<evidence type="ECO:0000256" key="3">
    <source>
        <dbReference type="ARBA" id="ARBA00022452"/>
    </source>
</evidence>
<comment type="caution">
    <text evidence="14">The sequence shown here is derived from an EMBL/GenBank/DDBJ whole genome shotgun (WGS) entry which is preliminary data.</text>
</comment>
<evidence type="ECO:0000259" key="12">
    <source>
        <dbReference type="Pfam" id="PF00593"/>
    </source>
</evidence>
<comment type="subcellular location">
    <subcellularLocation>
        <location evidence="1 10">Cell outer membrane</location>
        <topology evidence="1 10">Multi-pass membrane protein</topology>
    </subcellularLocation>
</comment>
<keyword evidence="9 10" id="KW-0998">Cell outer membrane</keyword>
<evidence type="ECO:0000256" key="11">
    <source>
        <dbReference type="RuleBase" id="RU003357"/>
    </source>
</evidence>
<dbReference type="OrthoDB" id="9800913at2"/>
<dbReference type="PANTHER" id="PTHR30069:SF29">
    <property type="entry name" value="HEMOGLOBIN AND HEMOGLOBIN-HAPTOGLOBIN-BINDING PROTEIN 1-RELATED"/>
    <property type="match status" value="1"/>
</dbReference>
<reference evidence="14 15" key="1">
    <citation type="journal article" date="2014" name="Genome Announc.">
        <title>Draft genome sequences of eight enterohepatic helicobacter species isolated from both laboratory and wild rodents.</title>
        <authorList>
            <person name="Sheh A."/>
            <person name="Shen Z."/>
            <person name="Fox J.G."/>
        </authorList>
    </citation>
    <scope>NUCLEOTIDE SEQUENCE [LARGE SCALE GENOMIC DNA]</scope>
    <source>
        <strain evidence="14 15">MIT 01-6451</strain>
    </source>
</reference>
<evidence type="ECO:0000256" key="6">
    <source>
        <dbReference type="ARBA" id="ARBA00023077"/>
    </source>
</evidence>
<name>A0A4U8TRG5_9HELI</name>
<dbReference type="InterPro" id="IPR037066">
    <property type="entry name" value="Plug_dom_sf"/>
</dbReference>
<evidence type="ECO:0000256" key="4">
    <source>
        <dbReference type="ARBA" id="ARBA00022692"/>
    </source>
</evidence>
<dbReference type="EMBL" id="JRMQ02000001">
    <property type="protein sequence ID" value="TLE03301.1"/>
    <property type="molecule type" value="Genomic_DNA"/>
</dbReference>
<dbReference type="RefSeq" id="WP_034363731.1">
    <property type="nucleotide sequence ID" value="NZ_CAJUDB010000029.1"/>
</dbReference>
<keyword evidence="8 14" id="KW-0675">Receptor</keyword>
<evidence type="ECO:0000256" key="7">
    <source>
        <dbReference type="ARBA" id="ARBA00023136"/>
    </source>
</evidence>
<feature type="domain" description="TonB-dependent receptor-like beta-barrel" evidence="12">
    <location>
        <begin position="252"/>
        <end position="651"/>
    </location>
</feature>
<dbReference type="PANTHER" id="PTHR30069">
    <property type="entry name" value="TONB-DEPENDENT OUTER MEMBRANE RECEPTOR"/>
    <property type="match status" value="1"/>
</dbReference>
<dbReference type="InterPro" id="IPR039426">
    <property type="entry name" value="TonB-dep_rcpt-like"/>
</dbReference>
<dbReference type="PROSITE" id="PS52016">
    <property type="entry name" value="TONB_DEPENDENT_REC_3"/>
    <property type="match status" value="1"/>
</dbReference>
<dbReference type="SUPFAM" id="SSF56935">
    <property type="entry name" value="Porins"/>
    <property type="match status" value="1"/>
</dbReference>
<feature type="domain" description="TonB-dependent receptor plug" evidence="13">
    <location>
        <begin position="27"/>
        <end position="133"/>
    </location>
</feature>
<evidence type="ECO:0000256" key="9">
    <source>
        <dbReference type="ARBA" id="ARBA00023237"/>
    </source>
</evidence>
<dbReference type="Proteomes" id="UP000029707">
    <property type="component" value="Unassembled WGS sequence"/>
</dbReference>
<organism evidence="14 15">
    <name type="scientific">Helicobacter japonicus</name>
    <dbReference type="NCBI Taxonomy" id="425400"/>
    <lineage>
        <taxon>Bacteria</taxon>
        <taxon>Pseudomonadati</taxon>
        <taxon>Campylobacterota</taxon>
        <taxon>Epsilonproteobacteria</taxon>
        <taxon>Campylobacterales</taxon>
        <taxon>Helicobacteraceae</taxon>
        <taxon>Helicobacter</taxon>
    </lineage>
</organism>
<keyword evidence="3 10" id="KW-1134">Transmembrane beta strand</keyword>
<dbReference type="InterPro" id="IPR000531">
    <property type="entry name" value="Beta-barrel_TonB"/>
</dbReference>
<evidence type="ECO:0000256" key="1">
    <source>
        <dbReference type="ARBA" id="ARBA00004571"/>
    </source>
</evidence>
<keyword evidence="15" id="KW-1185">Reference proteome</keyword>
<keyword evidence="2 10" id="KW-0813">Transport</keyword>
<dbReference type="GO" id="GO:0009279">
    <property type="term" value="C:cell outer membrane"/>
    <property type="evidence" value="ECO:0007669"/>
    <property type="project" value="UniProtKB-SubCell"/>
</dbReference>
<evidence type="ECO:0000256" key="8">
    <source>
        <dbReference type="ARBA" id="ARBA00023170"/>
    </source>
</evidence>